<dbReference type="EMBL" id="LBSV01000014">
    <property type="protein sequence ID" value="KKQ24739.1"/>
    <property type="molecule type" value="Genomic_DNA"/>
</dbReference>
<protein>
    <recommendedName>
        <fullName evidence="5">Glycosyltransferase 2-like domain-containing protein</fullName>
    </recommendedName>
</protein>
<dbReference type="Proteomes" id="UP000034917">
    <property type="component" value="Unassembled WGS sequence"/>
</dbReference>
<reference evidence="3 4" key="1">
    <citation type="journal article" date="2015" name="Nature">
        <title>rRNA introns, odd ribosomes, and small enigmatic genomes across a large radiation of phyla.</title>
        <authorList>
            <person name="Brown C.T."/>
            <person name="Hug L.A."/>
            <person name="Thomas B.C."/>
            <person name="Sharon I."/>
            <person name="Castelle C.J."/>
            <person name="Singh A."/>
            <person name="Wilkins M.J."/>
            <person name="Williams K.H."/>
            <person name="Banfield J.F."/>
        </authorList>
    </citation>
    <scope>NUCLEOTIDE SEQUENCE [LARGE SCALE GENOMIC DNA]</scope>
</reference>
<name>A0A0G0IKK1_9BACT</name>
<dbReference type="PANTHER" id="PTHR31682">
    <property type="entry name" value="UDP-ARABINOSE MUTASE"/>
    <property type="match status" value="1"/>
</dbReference>
<dbReference type="InterPro" id="IPR037595">
    <property type="entry name" value="RGP_fam"/>
</dbReference>
<comment type="subcellular location">
    <subcellularLocation>
        <location evidence="1">Golgi apparatus</location>
    </subcellularLocation>
</comment>
<dbReference type="PANTHER" id="PTHR31682:SF44">
    <property type="entry name" value="UDP-ARABINOPYRANOSE MUTASE 3"/>
    <property type="match status" value="1"/>
</dbReference>
<dbReference type="Pfam" id="PF03214">
    <property type="entry name" value="RGP"/>
    <property type="match status" value="1"/>
</dbReference>
<sequence length="356" mass="41463">MIIVIPSIRNINLEYLKPLLNRGNKIIVVDDTDEERITVNADEVTVLHYSDKKRILGDLESCIPKKNGVCRDLGLLMAYHLAEDNETIVCLDDDCQVFDNYQNKAETSLGIKELPLVTTSHRFYNPLDLYDQDIEIFPRGFPYEERGRPKDYKYNKTIKRNIVFNLGLWKGVFDINAVDKLYLEKFSFNEIKLNYRQVIVDKGPFVSLCSMNIIMKKEIIPAIYQLPMNEPIIPNWQIDRYGDIWGGYICKKLIDIKGDALSVGESLIYHHKDSSLEKNIRQEHYAHIVNIRFCDLIDKACEAIKKDSYLSMYDQFVCNLDSLKKDYPESLKNYLLPTVNKMKTWITALKLKDIKI</sequence>
<organism evidence="3 4">
    <name type="scientific">Candidatus Roizmanbacteria bacterium GW2011_GWC2_37_13</name>
    <dbReference type="NCBI Taxonomy" id="1618486"/>
    <lineage>
        <taxon>Bacteria</taxon>
        <taxon>Candidatus Roizmaniibacteriota</taxon>
    </lineage>
</organism>
<dbReference type="GO" id="GO:0033356">
    <property type="term" value="P:UDP-L-arabinose metabolic process"/>
    <property type="evidence" value="ECO:0007669"/>
    <property type="project" value="TreeGrafter"/>
</dbReference>
<evidence type="ECO:0000256" key="2">
    <source>
        <dbReference type="ARBA" id="ARBA00023034"/>
    </source>
</evidence>
<evidence type="ECO:0008006" key="5">
    <source>
        <dbReference type="Google" id="ProtNLM"/>
    </source>
</evidence>
<evidence type="ECO:0000256" key="1">
    <source>
        <dbReference type="ARBA" id="ARBA00004555"/>
    </source>
</evidence>
<comment type="caution">
    <text evidence="3">The sequence shown here is derived from an EMBL/GenBank/DDBJ whole genome shotgun (WGS) entry which is preliminary data.</text>
</comment>
<evidence type="ECO:0000313" key="3">
    <source>
        <dbReference type="EMBL" id="KKQ24739.1"/>
    </source>
</evidence>
<dbReference type="GO" id="GO:0052691">
    <property type="term" value="F:UDP-arabinopyranose mutase activity"/>
    <property type="evidence" value="ECO:0007669"/>
    <property type="project" value="TreeGrafter"/>
</dbReference>
<evidence type="ECO:0000313" key="4">
    <source>
        <dbReference type="Proteomes" id="UP000034917"/>
    </source>
</evidence>
<proteinExistence type="predicted"/>
<gene>
    <name evidence="3" type="ORF">US40_C0014G0024</name>
</gene>
<dbReference type="GO" id="GO:0005829">
    <property type="term" value="C:cytosol"/>
    <property type="evidence" value="ECO:0007669"/>
    <property type="project" value="TreeGrafter"/>
</dbReference>
<accession>A0A0G0IKK1</accession>
<dbReference type="AlphaFoldDB" id="A0A0G0IKK1"/>
<keyword evidence="2" id="KW-0333">Golgi apparatus</keyword>